<reference evidence="1 2" key="1">
    <citation type="submission" date="2019-11" db="EMBL/GenBank/DDBJ databases">
        <authorList>
            <person name="Im W.T."/>
        </authorList>
    </citation>
    <scope>NUCLEOTIDE SEQUENCE [LARGE SCALE GENOMIC DNA]</scope>
    <source>
        <strain evidence="1 2">SB-02</strain>
    </source>
</reference>
<dbReference type="EMBL" id="CP046566">
    <property type="protein sequence ID" value="QGW28133.1"/>
    <property type="molecule type" value="Genomic_DNA"/>
</dbReference>
<dbReference type="RefSeq" id="WP_157478492.1">
    <property type="nucleotide sequence ID" value="NZ_CP046566.1"/>
</dbReference>
<organism evidence="1 2">
    <name type="scientific">Phnomibacter ginsenosidimutans</name>
    <dbReference type="NCBI Taxonomy" id="2676868"/>
    <lineage>
        <taxon>Bacteria</taxon>
        <taxon>Pseudomonadati</taxon>
        <taxon>Bacteroidota</taxon>
        <taxon>Chitinophagia</taxon>
        <taxon>Chitinophagales</taxon>
        <taxon>Chitinophagaceae</taxon>
        <taxon>Phnomibacter</taxon>
    </lineage>
</organism>
<name>A0A6I6G9C7_9BACT</name>
<keyword evidence="2" id="KW-1185">Reference proteome</keyword>
<accession>A0A6I6G9C7</accession>
<dbReference type="AlphaFoldDB" id="A0A6I6G9C7"/>
<proteinExistence type="predicted"/>
<dbReference type="KEGG" id="fls:GLV81_08530"/>
<dbReference type="Proteomes" id="UP000426027">
    <property type="component" value="Chromosome"/>
</dbReference>
<evidence type="ECO:0000313" key="1">
    <source>
        <dbReference type="EMBL" id="QGW28133.1"/>
    </source>
</evidence>
<evidence type="ECO:0000313" key="2">
    <source>
        <dbReference type="Proteomes" id="UP000426027"/>
    </source>
</evidence>
<gene>
    <name evidence="1" type="ORF">GLV81_08530</name>
</gene>
<protein>
    <submittedName>
        <fullName evidence="1">Uncharacterized protein</fullName>
    </submittedName>
</protein>
<sequence>MKKRIFFVAIYLLLLGLQLSVAQHREVLLRSGLPVIAFRADSSINTEALRIAFGMSPEQYAALNPIDTAHAHHQHTIFLTVQSLLSDSCADKHCVELYYLAQKGDHFQNLAPLFGKANPRVLKALNPTYELELEGKPVFVGFMPLSLLSPILAHEQAKTPTDIPHNIEPKKFPPVYTGAGAYAAEFAGADSTMKEGKARYFKSMAGWYDGKFYILSSQFSIGTVVKVTNKKNQQMIFAKVIGEMPVFKKGESIVARLSSAACAALDVWDENDFDIIIQQ</sequence>